<keyword evidence="3" id="KW-0067">ATP-binding</keyword>
<sequence length="91" mass="10540">GLVGKEISPEKMEWVRQLVNIYAVQMSYTKQIVDITKIFFEEAPELSDAEVEEIKKDDARPVIEEFKKQLNAIPRFTAVQVMNAIQATRRE</sequence>
<comment type="caution">
    <text evidence="7">The sequence shown here is derived from an EMBL/GenBank/DDBJ whole genome shotgun (WGS) entry which is preliminary data.</text>
</comment>
<keyword evidence="4" id="KW-0648">Protein biosynthesis</keyword>
<dbReference type="GO" id="GO:0000049">
    <property type="term" value="F:tRNA binding"/>
    <property type="evidence" value="ECO:0007669"/>
    <property type="project" value="InterPro"/>
</dbReference>
<evidence type="ECO:0000256" key="2">
    <source>
        <dbReference type="ARBA" id="ARBA00022741"/>
    </source>
</evidence>
<keyword evidence="5" id="KW-0030">Aminoacyl-tRNA synthetase</keyword>
<feature type="non-terminal residue" evidence="7">
    <location>
        <position position="1"/>
    </location>
</feature>
<proteinExistence type="predicted"/>
<evidence type="ECO:0000256" key="4">
    <source>
        <dbReference type="ARBA" id="ARBA00022917"/>
    </source>
</evidence>
<dbReference type="Pfam" id="PF19269">
    <property type="entry name" value="Anticodon_2"/>
    <property type="match status" value="1"/>
</dbReference>
<dbReference type="GO" id="GO:0004812">
    <property type="term" value="F:aminoacyl-tRNA ligase activity"/>
    <property type="evidence" value="ECO:0007669"/>
    <property type="project" value="UniProtKB-KW"/>
</dbReference>
<dbReference type="GO" id="GO:0005524">
    <property type="term" value="F:ATP binding"/>
    <property type="evidence" value="ECO:0007669"/>
    <property type="project" value="UniProtKB-KW"/>
</dbReference>
<evidence type="ECO:0000256" key="3">
    <source>
        <dbReference type="ARBA" id="ARBA00022840"/>
    </source>
</evidence>
<dbReference type="SUPFAM" id="SSF48163">
    <property type="entry name" value="An anticodon-binding domain of class I aminoacyl-tRNA synthetases"/>
    <property type="match status" value="1"/>
</dbReference>
<evidence type="ECO:0000256" key="1">
    <source>
        <dbReference type="ARBA" id="ARBA00022598"/>
    </source>
</evidence>
<gene>
    <name evidence="7" type="ORF">QP372_07630</name>
</gene>
<feature type="non-terminal residue" evidence="7">
    <location>
        <position position="91"/>
    </location>
</feature>
<dbReference type="EMBL" id="JASOME010000155">
    <property type="protein sequence ID" value="MDK7064364.1"/>
    <property type="molecule type" value="Genomic_DNA"/>
</dbReference>
<dbReference type="InterPro" id="IPR008925">
    <property type="entry name" value="aa_tRNA-synth_I_cd-bd_sf"/>
</dbReference>
<keyword evidence="1" id="KW-0436">Ligase</keyword>
<protein>
    <recommendedName>
        <fullName evidence="6">Aminoacyl-tRNA synthetase class I anticodon-binding domain-containing protein</fullName>
    </recommendedName>
</protein>
<dbReference type="Proteomes" id="UP001237784">
    <property type="component" value="Unassembled WGS sequence"/>
</dbReference>
<evidence type="ECO:0000313" key="7">
    <source>
        <dbReference type="EMBL" id="MDK7064364.1"/>
    </source>
</evidence>
<dbReference type="InterPro" id="IPR045462">
    <property type="entry name" value="aa-tRNA-synth_I_cd-bd"/>
</dbReference>
<accession>A0AAW6Y4X3</accession>
<evidence type="ECO:0000256" key="5">
    <source>
        <dbReference type="ARBA" id="ARBA00023146"/>
    </source>
</evidence>
<evidence type="ECO:0000259" key="6">
    <source>
        <dbReference type="Pfam" id="PF19269"/>
    </source>
</evidence>
<dbReference type="AlphaFoldDB" id="A0AAW6Y4X3"/>
<organism evidence="7 8">
    <name type="scientific">Gardnerella vaginalis</name>
    <dbReference type="NCBI Taxonomy" id="2702"/>
    <lineage>
        <taxon>Bacteria</taxon>
        <taxon>Bacillati</taxon>
        <taxon>Actinomycetota</taxon>
        <taxon>Actinomycetes</taxon>
        <taxon>Bifidobacteriales</taxon>
        <taxon>Bifidobacteriaceae</taxon>
        <taxon>Gardnerella</taxon>
    </lineage>
</organism>
<name>A0AAW6Y4X3_GARVA</name>
<reference evidence="7" key="1">
    <citation type="submission" date="2023-05" db="EMBL/GenBank/DDBJ databases">
        <title>Cataloging the Phylogenetic Diversity of Human Bladder Bacteria.</title>
        <authorList>
            <person name="Du J."/>
        </authorList>
    </citation>
    <scope>NUCLEOTIDE SEQUENCE</scope>
    <source>
        <strain evidence="7">UMB6789</strain>
    </source>
</reference>
<dbReference type="GO" id="GO:0006412">
    <property type="term" value="P:translation"/>
    <property type="evidence" value="ECO:0007669"/>
    <property type="project" value="UniProtKB-KW"/>
</dbReference>
<keyword evidence="2" id="KW-0547">Nucleotide-binding</keyword>
<evidence type="ECO:0000313" key="8">
    <source>
        <dbReference type="Proteomes" id="UP001237784"/>
    </source>
</evidence>
<feature type="domain" description="Aminoacyl-tRNA synthetase class I anticodon-binding" evidence="6">
    <location>
        <begin position="10"/>
        <end position="88"/>
    </location>
</feature>